<dbReference type="Proteomes" id="UP000009097">
    <property type="component" value="Unassembled WGS sequence"/>
</dbReference>
<evidence type="ECO:0000313" key="3">
    <source>
        <dbReference type="Proteomes" id="UP000009097"/>
    </source>
</evidence>
<dbReference type="RefSeq" id="XP_018254458.1">
    <property type="nucleotide sequence ID" value="XM_018402010.1"/>
</dbReference>
<gene>
    <name evidence="2" type="ORF">FOXG_21663</name>
</gene>
<organism evidence="2 3">
    <name type="scientific">Fusarium oxysporum f. sp. lycopersici (strain 4287 / CBS 123668 / FGSC 9935 / NRRL 34936)</name>
    <name type="common">Fusarium vascular wilt of tomato</name>
    <dbReference type="NCBI Taxonomy" id="426428"/>
    <lineage>
        <taxon>Eukaryota</taxon>
        <taxon>Fungi</taxon>
        <taxon>Dikarya</taxon>
        <taxon>Ascomycota</taxon>
        <taxon>Pezizomycotina</taxon>
        <taxon>Sordariomycetes</taxon>
        <taxon>Hypocreomycetidae</taxon>
        <taxon>Hypocreales</taxon>
        <taxon>Nectriaceae</taxon>
        <taxon>Fusarium</taxon>
        <taxon>Fusarium oxysporum species complex</taxon>
    </lineage>
</organism>
<dbReference type="EMBL" id="DS231718">
    <property type="protein sequence ID" value="KNB16413.1"/>
    <property type="molecule type" value="Genomic_DNA"/>
</dbReference>
<dbReference type="KEGG" id="fox:FOXG_21663"/>
<keyword evidence="1" id="KW-0472">Membrane</keyword>
<keyword evidence="1" id="KW-1133">Transmembrane helix</keyword>
<dbReference type="AlphaFoldDB" id="A0A0J9W028"/>
<evidence type="ECO:0000256" key="1">
    <source>
        <dbReference type="SAM" id="Phobius"/>
    </source>
</evidence>
<name>A0A0J9W028_FUSO4</name>
<sequence>MAESTMDAIVGSLLILFPIMLFLIYLKDLAVETLLAAYNAMMQFLENCRRAMAWSLYFMLFIFTFACVNVFFDSMKAVLEGKKTPRHVYYNY</sequence>
<keyword evidence="1" id="KW-0812">Transmembrane</keyword>
<dbReference type="GeneID" id="28962369"/>
<reference evidence="2" key="1">
    <citation type="submission" date="2007-04" db="EMBL/GenBank/DDBJ databases">
        <authorList>
            <consortium name="The Broad Institute Genome Sequencing Platform"/>
            <person name="Birren B."/>
            <person name="Lander E."/>
            <person name="Galagan J."/>
            <person name="Nusbaum C."/>
            <person name="Devon K."/>
            <person name="Ma L.-J."/>
            <person name="Jaffe D."/>
            <person name="Butler J."/>
            <person name="Alvarez P."/>
            <person name="Gnerre S."/>
            <person name="Grabherr M."/>
            <person name="Kleber M."/>
            <person name="Mauceli E."/>
            <person name="Brockman W."/>
            <person name="MacCallum I.A."/>
            <person name="Young S."/>
            <person name="LaButti K."/>
            <person name="DeCaprio D."/>
            <person name="Crawford M."/>
            <person name="Koehrsen M."/>
            <person name="Engels R."/>
            <person name="Montgomery P."/>
            <person name="Pearson M."/>
            <person name="Howarth C."/>
            <person name="Larson L."/>
            <person name="White J."/>
            <person name="O'Leary S."/>
            <person name="Kodira C."/>
            <person name="Zeng Q."/>
            <person name="Yandava C."/>
            <person name="Alvarado L."/>
            <person name="Kistler C."/>
            <person name="Shim W.-B."/>
            <person name="Kang S."/>
            <person name="Woloshuk C."/>
        </authorList>
    </citation>
    <scope>NUCLEOTIDE SEQUENCE</scope>
    <source>
        <strain evidence="2">4287</strain>
    </source>
</reference>
<feature type="transmembrane region" description="Helical" evidence="1">
    <location>
        <begin position="7"/>
        <end position="26"/>
    </location>
</feature>
<protein>
    <submittedName>
        <fullName evidence="2">Uncharacterized protein</fullName>
    </submittedName>
</protein>
<evidence type="ECO:0000313" key="2">
    <source>
        <dbReference type="EMBL" id="KNB16413.1"/>
    </source>
</evidence>
<feature type="transmembrane region" description="Helical" evidence="1">
    <location>
        <begin position="51"/>
        <end position="72"/>
    </location>
</feature>
<dbReference type="VEuPathDB" id="FungiDB:FOXG_21663"/>
<reference evidence="2" key="2">
    <citation type="journal article" date="2010" name="Nature">
        <title>Comparative genomics reveals mobile pathogenicity chromosomes in Fusarium.</title>
        <authorList>
            <person name="Ma L.J."/>
            <person name="van der Does H.C."/>
            <person name="Borkovich K.A."/>
            <person name="Coleman J.J."/>
            <person name="Daboussi M.J."/>
            <person name="Di Pietro A."/>
            <person name="Dufresne M."/>
            <person name="Freitag M."/>
            <person name="Grabherr M."/>
            <person name="Henrissat B."/>
            <person name="Houterman P.M."/>
            <person name="Kang S."/>
            <person name="Shim W.B."/>
            <person name="Woloshuk C."/>
            <person name="Xie X."/>
            <person name="Xu J.R."/>
            <person name="Antoniw J."/>
            <person name="Baker S.E."/>
            <person name="Bluhm B.H."/>
            <person name="Breakspear A."/>
            <person name="Brown D.W."/>
            <person name="Butchko R.A."/>
            <person name="Chapman S."/>
            <person name="Coulson R."/>
            <person name="Coutinho P.M."/>
            <person name="Danchin E.G."/>
            <person name="Diener A."/>
            <person name="Gale L.R."/>
            <person name="Gardiner D.M."/>
            <person name="Goff S."/>
            <person name="Hammond-Kosack K.E."/>
            <person name="Hilburn K."/>
            <person name="Hua-Van A."/>
            <person name="Jonkers W."/>
            <person name="Kazan K."/>
            <person name="Kodira C.D."/>
            <person name="Koehrsen M."/>
            <person name="Kumar L."/>
            <person name="Lee Y.H."/>
            <person name="Li L."/>
            <person name="Manners J.M."/>
            <person name="Miranda-Saavedra D."/>
            <person name="Mukherjee M."/>
            <person name="Park G."/>
            <person name="Park J."/>
            <person name="Park S.Y."/>
            <person name="Proctor R.H."/>
            <person name="Regev A."/>
            <person name="Ruiz-Roldan M.C."/>
            <person name="Sain D."/>
            <person name="Sakthikumar S."/>
            <person name="Sykes S."/>
            <person name="Schwartz D.C."/>
            <person name="Turgeon B.G."/>
            <person name="Wapinski I."/>
            <person name="Yoder O."/>
            <person name="Young S."/>
            <person name="Zeng Q."/>
            <person name="Zhou S."/>
            <person name="Galagan J."/>
            <person name="Cuomo C.A."/>
            <person name="Kistler H.C."/>
            <person name="Rep M."/>
        </authorList>
    </citation>
    <scope>NUCLEOTIDE SEQUENCE [LARGE SCALE GENOMIC DNA]</scope>
    <source>
        <strain evidence="2">4287</strain>
    </source>
</reference>
<accession>A0A0J9W028</accession>
<dbReference type="OrthoDB" id="5013260at2759"/>
<proteinExistence type="predicted"/>